<evidence type="ECO:0000313" key="1">
    <source>
        <dbReference type="EMBL" id="KAJ8491320.1"/>
    </source>
</evidence>
<organism evidence="1 2">
    <name type="scientific">Ensete ventricosum</name>
    <name type="common">Abyssinian banana</name>
    <name type="synonym">Musa ensete</name>
    <dbReference type="NCBI Taxonomy" id="4639"/>
    <lineage>
        <taxon>Eukaryota</taxon>
        <taxon>Viridiplantae</taxon>
        <taxon>Streptophyta</taxon>
        <taxon>Embryophyta</taxon>
        <taxon>Tracheophyta</taxon>
        <taxon>Spermatophyta</taxon>
        <taxon>Magnoliopsida</taxon>
        <taxon>Liliopsida</taxon>
        <taxon>Zingiberales</taxon>
        <taxon>Musaceae</taxon>
        <taxon>Ensete</taxon>
    </lineage>
</organism>
<accession>A0AAV8R7D9</accession>
<gene>
    <name evidence="1" type="ORF">OPV22_013041</name>
</gene>
<proteinExistence type="predicted"/>
<evidence type="ECO:0000313" key="2">
    <source>
        <dbReference type="Proteomes" id="UP001222027"/>
    </source>
</evidence>
<reference evidence="1 2" key="1">
    <citation type="submission" date="2022-12" db="EMBL/GenBank/DDBJ databases">
        <title>Chromosome-scale assembly of the Ensete ventricosum genome.</title>
        <authorList>
            <person name="Dussert Y."/>
            <person name="Stocks J."/>
            <person name="Wendawek A."/>
            <person name="Woldeyes F."/>
            <person name="Nichols R.A."/>
            <person name="Borrell J.S."/>
        </authorList>
    </citation>
    <scope>NUCLEOTIDE SEQUENCE [LARGE SCALE GENOMIC DNA]</scope>
    <source>
        <strain evidence="2">cv. Maze</strain>
        <tissue evidence="1">Seeds</tissue>
    </source>
</reference>
<dbReference type="Proteomes" id="UP001222027">
    <property type="component" value="Unassembled WGS sequence"/>
</dbReference>
<dbReference type="AlphaFoldDB" id="A0AAV8R7D9"/>
<dbReference type="EMBL" id="JAQQAF010000004">
    <property type="protein sequence ID" value="KAJ8491320.1"/>
    <property type="molecule type" value="Genomic_DNA"/>
</dbReference>
<sequence length="104" mass="11050">MLCRRRTSVASKGFGVAYVLTECGTIEGRPPISHVVIRRDYGAVDHRSDQDQVLLVDGNDHVLVVNAFAYVDGEVATVGGGAVWGGQDGVSDRSEVPLPSLALK</sequence>
<name>A0AAV8R7D9_ENSVE</name>
<protein>
    <submittedName>
        <fullName evidence="1">Uncharacterized protein</fullName>
    </submittedName>
</protein>
<keyword evidence="2" id="KW-1185">Reference proteome</keyword>
<comment type="caution">
    <text evidence="1">The sequence shown here is derived from an EMBL/GenBank/DDBJ whole genome shotgun (WGS) entry which is preliminary data.</text>
</comment>